<dbReference type="Proteomes" id="UP001597106">
    <property type="component" value="Unassembled WGS sequence"/>
</dbReference>
<dbReference type="InterPro" id="IPR013424">
    <property type="entry name" value="Ice-binding_C"/>
</dbReference>
<sequence length="213" mass="22236">MQITKTLRALLAIASLSVCSVFAMSAQAATYQVEQSYSGTLVQTETLIPNGQGGNNIFYQSTVDFTPTNLISGDASLFSSSLSTITEILYNVATDKASCAGECTFVETLKNGDTFFGTLISNGASFLVPSTDPSSRAFDQIGFTGSFLIKGGTGLFAGATGFGTYSGVDDYTTMTETLTSKFTVTTVPEPKSAALLLVGLGLMGVITRRKPAA</sequence>
<gene>
    <name evidence="3" type="ORF">ACFQ1T_07680</name>
</gene>
<dbReference type="NCBIfam" id="TIGR02595">
    <property type="entry name" value="PEP_CTERM"/>
    <property type="match status" value="1"/>
</dbReference>
<name>A0ABW3GG90_9PROT</name>
<evidence type="ECO:0000259" key="2">
    <source>
        <dbReference type="Pfam" id="PF07589"/>
    </source>
</evidence>
<feature type="domain" description="Ice-binding protein C-terminal" evidence="2">
    <location>
        <begin position="186"/>
        <end position="210"/>
    </location>
</feature>
<reference evidence="4" key="1">
    <citation type="journal article" date="2019" name="Int. J. Syst. Evol. Microbiol.">
        <title>The Global Catalogue of Microorganisms (GCM) 10K type strain sequencing project: providing services to taxonomists for standard genome sequencing and annotation.</title>
        <authorList>
            <consortium name="The Broad Institute Genomics Platform"/>
            <consortium name="The Broad Institute Genome Sequencing Center for Infectious Disease"/>
            <person name="Wu L."/>
            <person name="Ma J."/>
        </authorList>
    </citation>
    <scope>NUCLEOTIDE SEQUENCE [LARGE SCALE GENOMIC DNA]</scope>
    <source>
        <strain evidence="4">CCUG 59685</strain>
    </source>
</reference>
<comment type="caution">
    <text evidence="3">The sequence shown here is derived from an EMBL/GenBank/DDBJ whole genome shotgun (WGS) entry which is preliminary data.</text>
</comment>
<protein>
    <submittedName>
        <fullName evidence="3">PEP-CTERM sorting domain-containing protein</fullName>
    </submittedName>
</protein>
<accession>A0ABW3GG90</accession>
<feature type="chain" id="PRO_5047029964" evidence="1">
    <location>
        <begin position="29"/>
        <end position="213"/>
    </location>
</feature>
<dbReference type="EMBL" id="JBHTJW010000002">
    <property type="protein sequence ID" value="MFD0929656.1"/>
    <property type="molecule type" value="Genomic_DNA"/>
</dbReference>
<dbReference type="Pfam" id="PF07589">
    <property type="entry name" value="PEP-CTERM"/>
    <property type="match status" value="1"/>
</dbReference>
<evidence type="ECO:0000313" key="3">
    <source>
        <dbReference type="EMBL" id="MFD0929656.1"/>
    </source>
</evidence>
<evidence type="ECO:0000313" key="4">
    <source>
        <dbReference type="Proteomes" id="UP001597106"/>
    </source>
</evidence>
<proteinExistence type="predicted"/>
<evidence type="ECO:0000256" key="1">
    <source>
        <dbReference type="SAM" id="SignalP"/>
    </source>
</evidence>
<keyword evidence="4" id="KW-1185">Reference proteome</keyword>
<dbReference type="RefSeq" id="WP_379075405.1">
    <property type="nucleotide sequence ID" value="NZ_JBHTJW010000002.1"/>
</dbReference>
<keyword evidence="1" id="KW-0732">Signal</keyword>
<feature type="signal peptide" evidence="1">
    <location>
        <begin position="1"/>
        <end position="28"/>
    </location>
</feature>
<organism evidence="3 4">
    <name type="scientific">Methylophilus glucosoxydans</name>
    <dbReference type="NCBI Taxonomy" id="752553"/>
    <lineage>
        <taxon>Bacteria</taxon>
        <taxon>Pseudomonadati</taxon>
        <taxon>Pseudomonadota</taxon>
        <taxon>Betaproteobacteria</taxon>
        <taxon>Nitrosomonadales</taxon>
        <taxon>Methylophilaceae</taxon>
        <taxon>Methylophilus</taxon>
    </lineage>
</organism>